<dbReference type="SUPFAM" id="SSF55116">
    <property type="entry name" value="Formiminotransferase domain of formiminotransferase-cyclodeaminase"/>
    <property type="match status" value="2"/>
</dbReference>
<dbReference type="InterPro" id="IPR037070">
    <property type="entry name" value="Formiminotransferase_C_sf"/>
</dbReference>
<dbReference type="EC" id="2.1.2.5" evidence="1"/>
<dbReference type="AlphaFoldDB" id="A0A7R9ACV9"/>
<evidence type="ECO:0000256" key="1">
    <source>
        <dbReference type="ARBA" id="ARBA00012252"/>
    </source>
</evidence>
<dbReference type="OrthoDB" id="48036at2759"/>
<dbReference type="EMBL" id="CAJPEV010003889">
    <property type="protein sequence ID" value="CAG0900755.1"/>
    <property type="molecule type" value="Genomic_DNA"/>
</dbReference>
<evidence type="ECO:0000256" key="2">
    <source>
        <dbReference type="ARBA" id="ARBA00022679"/>
    </source>
</evidence>
<protein>
    <recommendedName>
        <fullName evidence="1">glutamate formimidoyltransferase</fullName>
        <ecNumber evidence="1">2.1.2.5</ecNumber>
    </recommendedName>
</protein>
<dbReference type="Gene3D" id="3.30.990.10">
    <property type="entry name" value="Formiminotransferase, N-terminal subdomain"/>
    <property type="match status" value="1"/>
</dbReference>
<dbReference type="PANTHER" id="PTHR12234">
    <property type="entry name" value="FORMIMINOTRANSFERASE-CYCLODEAMINASE"/>
    <property type="match status" value="1"/>
</dbReference>
<accession>A0A7R9ACV9</accession>
<dbReference type="GO" id="GO:0005542">
    <property type="term" value="F:folic acid binding"/>
    <property type="evidence" value="ECO:0007669"/>
    <property type="project" value="InterPro"/>
</dbReference>
<evidence type="ECO:0000259" key="3">
    <source>
        <dbReference type="SMART" id="SM01221"/>
    </source>
</evidence>
<organism evidence="5">
    <name type="scientific">Darwinula stevensoni</name>
    <dbReference type="NCBI Taxonomy" id="69355"/>
    <lineage>
        <taxon>Eukaryota</taxon>
        <taxon>Metazoa</taxon>
        <taxon>Ecdysozoa</taxon>
        <taxon>Arthropoda</taxon>
        <taxon>Crustacea</taxon>
        <taxon>Oligostraca</taxon>
        <taxon>Ostracoda</taxon>
        <taxon>Podocopa</taxon>
        <taxon>Podocopida</taxon>
        <taxon>Darwinulocopina</taxon>
        <taxon>Darwinuloidea</taxon>
        <taxon>Darwinulidae</taxon>
        <taxon>Darwinula</taxon>
    </lineage>
</organism>
<dbReference type="InterPro" id="IPR022384">
    <property type="entry name" value="FormiminoTrfase_cat_dom_sf"/>
</dbReference>
<sequence>MFTQDHTHTRDISRRNPKLQALTDGSRGRVSPGLSSRIHPRVDRDVTKTRWNNMHKQDARRTEGRSPVRDATVADCVACSREFGRRLAEDLGVPVFLYGFASDRDYRKTMPQIRAGEYEGLGEKLKKPEWAPDYGPASLVPRWGATVTGCRKFLIAYNINVLATKEQAHRIALNLREGGRGKEQPGRLKSCQAIGWWLEEENLAQISINLTDTDVTPIHVAYEEVCDFSVFVF</sequence>
<dbReference type="Gene3D" id="3.30.70.670">
    <property type="entry name" value="Formiminotransferase, C-terminal subdomain"/>
    <property type="match status" value="1"/>
</dbReference>
<dbReference type="Proteomes" id="UP000677054">
    <property type="component" value="Unassembled WGS sequence"/>
</dbReference>
<dbReference type="SMART" id="SM01221">
    <property type="entry name" value="FTCD"/>
    <property type="match status" value="1"/>
</dbReference>
<gene>
    <name evidence="5" type="ORF">DSTB1V02_LOCUS11624</name>
</gene>
<dbReference type="InterPro" id="IPR037064">
    <property type="entry name" value="Formiminotransferase_N_sf"/>
</dbReference>
<dbReference type="InterPro" id="IPR012886">
    <property type="entry name" value="Formiminotransferase_N"/>
</dbReference>
<dbReference type="PANTHER" id="PTHR12234:SF0">
    <property type="entry name" value="FORMIMIDOYLTRANSFERASE-CYCLODEAMINASE"/>
    <property type="match status" value="1"/>
</dbReference>
<evidence type="ECO:0000313" key="5">
    <source>
        <dbReference type="EMBL" id="CAD7251862.1"/>
    </source>
</evidence>
<keyword evidence="6" id="KW-1185">Reference proteome</keyword>
<evidence type="ECO:0000313" key="6">
    <source>
        <dbReference type="Proteomes" id="UP000677054"/>
    </source>
</evidence>
<feature type="domain" description="Formiminotransferase N-terminal subdomain" evidence="4">
    <location>
        <begin position="11"/>
        <end position="152"/>
    </location>
</feature>
<dbReference type="InterPro" id="IPR013802">
    <property type="entry name" value="Formiminotransferase_C"/>
</dbReference>
<reference evidence="5" key="1">
    <citation type="submission" date="2020-11" db="EMBL/GenBank/DDBJ databases">
        <authorList>
            <person name="Tran Van P."/>
        </authorList>
    </citation>
    <scope>NUCLEOTIDE SEQUENCE</scope>
</reference>
<keyword evidence="2" id="KW-0808">Transferase</keyword>
<feature type="domain" description="Formiminotransferase C-terminal subdomain" evidence="3">
    <location>
        <begin position="153"/>
        <end position="233"/>
    </location>
</feature>
<name>A0A7R9ACV9_9CRUS</name>
<dbReference type="GO" id="GO:0030409">
    <property type="term" value="F:glutamate formimidoyltransferase activity"/>
    <property type="evidence" value="ECO:0007669"/>
    <property type="project" value="UniProtKB-EC"/>
</dbReference>
<dbReference type="Pfam" id="PF07837">
    <property type="entry name" value="FTCD_N"/>
    <property type="match status" value="1"/>
</dbReference>
<dbReference type="EMBL" id="LR903406">
    <property type="protein sequence ID" value="CAD7251862.1"/>
    <property type="molecule type" value="Genomic_DNA"/>
</dbReference>
<dbReference type="SMART" id="SM01222">
    <property type="entry name" value="FTCD_N"/>
    <property type="match status" value="1"/>
</dbReference>
<dbReference type="Pfam" id="PF02971">
    <property type="entry name" value="FTCD"/>
    <property type="match status" value="1"/>
</dbReference>
<dbReference type="InterPro" id="IPR051623">
    <property type="entry name" value="FTCD"/>
</dbReference>
<evidence type="ECO:0000259" key="4">
    <source>
        <dbReference type="SMART" id="SM01222"/>
    </source>
</evidence>
<proteinExistence type="predicted"/>